<feature type="non-terminal residue" evidence="1">
    <location>
        <position position="64"/>
    </location>
</feature>
<dbReference type="AlphaFoldDB" id="A0AA35LNA9"/>
<organism evidence="1 2">
    <name type="scientific">Podarcis lilfordi</name>
    <name type="common">Lilford's wall lizard</name>
    <dbReference type="NCBI Taxonomy" id="74358"/>
    <lineage>
        <taxon>Eukaryota</taxon>
        <taxon>Metazoa</taxon>
        <taxon>Chordata</taxon>
        <taxon>Craniata</taxon>
        <taxon>Vertebrata</taxon>
        <taxon>Euteleostomi</taxon>
        <taxon>Lepidosauria</taxon>
        <taxon>Squamata</taxon>
        <taxon>Bifurcata</taxon>
        <taxon>Unidentata</taxon>
        <taxon>Episquamata</taxon>
        <taxon>Laterata</taxon>
        <taxon>Lacertibaenia</taxon>
        <taxon>Lacertidae</taxon>
        <taxon>Podarcis</taxon>
    </lineage>
</organism>
<proteinExistence type="predicted"/>
<dbReference type="SUPFAM" id="SSF57850">
    <property type="entry name" value="RING/U-box"/>
    <property type="match status" value="1"/>
</dbReference>
<dbReference type="EMBL" id="OX395145">
    <property type="protein sequence ID" value="CAI5799337.1"/>
    <property type="molecule type" value="Genomic_DNA"/>
</dbReference>
<evidence type="ECO:0000313" key="2">
    <source>
        <dbReference type="Proteomes" id="UP001178461"/>
    </source>
</evidence>
<dbReference type="Gene3D" id="3.30.40.10">
    <property type="entry name" value="Zinc/RING finger domain, C3HC4 (zinc finger)"/>
    <property type="match status" value="1"/>
</dbReference>
<protein>
    <submittedName>
        <fullName evidence="1">Uncharacterized protein</fullName>
    </submittedName>
</protein>
<dbReference type="Proteomes" id="UP001178461">
    <property type="component" value="Chromosome W"/>
</dbReference>
<feature type="non-terminal residue" evidence="1">
    <location>
        <position position="1"/>
    </location>
</feature>
<gene>
    <name evidence="1" type="ORF">PODLI_1B022245</name>
</gene>
<name>A0AA35LNA9_9SAUR</name>
<reference evidence="1" key="1">
    <citation type="submission" date="2022-12" db="EMBL/GenBank/DDBJ databases">
        <authorList>
            <person name="Alioto T."/>
            <person name="Alioto T."/>
            <person name="Gomez Garrido J."/>
        </authorList>
    </citation>
    <scope>NUCLEOTIDE SEQUENCE</scope>
</reference>
<evidence type="ECO:0000313" key="1">
    <source>
        <dbReference type="EMBL" id="CAI5799337.1"/>
    </source>
</evidence>
<keyword evidence="2" id="KW-1185">Reference proteome</keyword>
<sequence>TIPECGHNFCRSGLNQCSGEKRRLASCPQGRVGVQRRSLVRNRQLATFVEVAKTLSLQEGKEES</sequence>
<accession>A0AA35LNA9</accession>
<dbReference type="InterPro" id="IPR013083">
    <property type="entry name" value="Znf_RING/FYVE/PHD"/>
</dbReference>